<dbReference type="Proteomes" id="UP000321367">
    <property type="component" value="Unassembled WGS sequence"/>
</dbReference>
<keyword evidence="5 9" id="KW-1003">Cell membrane</keyword>
<protein>
    <recommendedName>
        <fullName evidence="3 9">Phosphate transport system permease protein PstA</fullName>
    </recommendedName>
</protein>
<comment type="caution">
    <text evidence="11">The sequence shown here is derived from an EMBL/GenBank/DDBJ whole genome shotgun (WGS) entry which is preliminary data.</text>
</comment>
<feature type="domain" description="ABC transmembrane type-1" evidence="10">
    <location>
        <begin position="62"/>
        <end position="269"/>
    </location>
</feature>
<keyword evidence="6 9" id="KW-0812">Transmembrane</keyword>
<dbReference type="GO" id="GO:0005886">
    <property type="term" value="C:plasma membrane"/>
    <property type="evidence" value="ECO:0007669"/>
    <property type="project" value="UniProtKB-SubCell"/>
</dbReference>
<feature type="transmembrane region" description="Helical" evidence="9">
    <location>
        <begin position="251"/>
        <end position="272"/>
    </location>
</feature>
<feature type="transmembrane region" description="Helical" evidence="9">
    <location>
        <begin position="130"/>
        <end position="150"/>
    </location>
</feature>
<name>A0A5C6ZS05_9FLAO</name>
<gene>
    <name evidence="11" type="primary">pstA</name>
    <name evidence="11" type="ORF">ES724_15460</name>
</gene>
<comment type="similarity">
    <text evidence="2 9">Belongs to the binding-protein-dependent transport system permease family. CysTW subfamily.</text>
</comment>
<dbReference type="PANTHER" id="PTHR43470:SF3">
    <property type="entry name" value="PHOSPHATE TRANSPORT SYSTEM PERMEASE PROTEIN PSTA-RELATED"/>
    <property type="match status" value="1"/>
</dbReference>
<dbReference type="InterPro" id="IPR005672">
    <property type="entry name" value="Phosphate_PstA"/>
</dbReference>
<evidence type="ECO:0000256" key="5">
    <source>
        <dbReference type="ARBA" id="ARBA00022475"/>
    </source>
</evidence>
<evidence type="ECO:0000313" key="11">
    <source>
        <dbReference type="EMBL" id="TXD91907.1"/>
    </source>
</evidence>
<comment type="subcellular location">
    <subcellularLocation>
        <location evidence="1 9">Cell membrane</location>
        <topology evidence="1 9">Multi-pass membrane protein</topology>
    </subcellularLocation>
</comment>
<dbReference type="InterPro" id="IPR035906">
    <property type="entry name" value="MetI-like_sf"/>
</dbReference>
<dbReference type="CDD" id="cd06261">
    <property type="entry name" value="TM_PBP2"/>
    <property type="match status" value="1"/>
</dbReference>
<feature type="transmembrane region" description="Helical" evidence="9">
    <location>
        <begin position="98"/>
        <end position="124"/>
    </location>
</feature>
<evidence type="ECO:0000256" key="6">
    <source>
        <dbReference type="ARBA" id="ARBA00022692"/>
    </source>
</evidence>
<evidence type="ECO:0000256" key="9">
    <source>
        <dbReference type="RuleBase" id="RU363043"/>
    </source>
</evidence>
<organism evidence="11 12">
    <name type="scientific">Gillisia hiemivivida</name>
    <dbReference type="NCBI Taxonomy" id="291190"/>
    <lineage>
        <taxon>Bacteria</taxon>
        <taxon>Pseudomonadati</taxon>
        <taxon>Bacteroidota</taxon>
        <taxon>Flavobacteriia</taxon>
        <taxon>Flavobacteriales</taxon>
        <taxon>Flavobacteriaceae</taxon>
        <taxon>Gillisia</taxon>
    </lineage>
</organism>
<dbReference type="EMBL" id="VORY01000030">
    <property type="protein sequence ID" value="TXD91907.1"/>
    <property type="molecule type" value="Genomic_DNA"/>
</dbReference>
<dbReference type="Gene3D" id="1.10.3720.10">
    <property type="entry name" value="MetI-like"/>
    <property type="match status" value="1"/>
</dbReference>
<keyword evidence="8 9" id="KW-0472">Membrane</keyword>
<evidence type="ECO:0000256" key="2">
    <source>
        <dbReference type="ARBA" id="ARBA00007069"/>
    </source>
</evidence>
<sequence length="282" mass="30387">MNRQLKNKLFTYATWIAVILSTTILFFLFGVILWNGLPAIDFNFLSQASSNFGASGGIIYQIAGSVLMVLFSALICLPVAIGTAIFKSEYVISKKLHAIINTLIYSLNGIPSVIFGIFGLILFVNILGMGISWIVGSIILAMMILPTVTLSTYHSINSIPTVYRESSLSLGLTKWQVIRKVLLPQGFSGAVTGLLIGVARAIGETAPIMFIATAFSGVAFPNSFSEPVSTLPTHILALAQQATNPDALQNAWGSSLVLVTLVVLFSISALCFRLKHQTISKR</sequence>
<dbReference type="NCBIfam" id="TIGR00974">
    <property type="entry name" value="3a0107s02c"/>
    <property type="match status" value="1"/>
</dbReference>
<dbReference type="InterPro" id="IPR000515">
    <property type="entry name" value="MetI-like"/>
</dbReference>
<dbReference type="SUPFAM" id="SSF161098">
    <property type="entry name" value="MetI-like"/>
    <property type="match status" value="1"/>
</dbReference>
<dbReference type="RefSeq" id="WP_146934656.1">
    <property type="nucleotide sequence ID" value="NZ_CBCSHZ010000017.1"/>
</dbReference>
<dbReference type="PANTHER" id="PTHR43470">
    <property type="entry name" value="PHOSPHATE TRANSPORT SYSTEM PERMEASE PROTEIN PSTA-RELATED"/>
    <property type="match status" value="1"/>
</dbReference>
<feature type="transmembrane region" description="Helical" evidence="9">
    <location>
        <begin position="57"/>
        <end position="86"/>
    </location>
</feature>
<feature type="transmembrane region" description="Helical" evidence="9">
    <location>
        <begin position="181"/>
        <end position="202"/>
    </location>
</feature>
<evidence type="ECO:0000313" key="12">
    <source>
        <dbReference type="Proteomes" id="UP000321367"/>
    </source>
</evidence>
<dbReference type="OrthoDB" id="9807065at2"/>
<reference evidence="11 12" key="1">
    <citation type="submission" date="2019-08" db="EMBL/GenBank/DDBJ databases">
        <title>Genome sequence of Gillisia hiemivivida IC154 (type strain).</title>
        <authorList>
            <person name="Bowman J.P."/>
        </authorList>
    </citation>
    <scope>NUCLEOTIDE SEQUENCE [LARGE SCALE GENOMIC DNA]</scope>
    <source>
        <strain evidence="11 12">IC154</strain>
    </source>
</reference>
<evidence type="ECO:0000256" key="3">
    <source>
        <dbReference type="ARBA" id="ARBA00016864"/>
    </source>
</evidence>
<evidence type="ECO:0000256" key="8">
    <source>
        <dbReference type="ARBA" id="ARBA00023136"/>
    </source>
</evidence>
<dbReference type="Pfam" id="PF00528">
    <property type="entry name" value="BPD_transp_1"/>
    <property type="match status" value="1"/>
</dbReference>
<dbReference type="GO" id="GO:0005315">
    <property type="term" value="F:phosphate transmembrane transporter activity"/>
    <property type="evidence" value="ECO:0007669"/>
    <property type="project" value="InterPro"/>
</dbReference>
<evidence type="ECO:0000256" key="4">
    <source>
        <dbReference type="ARBA" id="ARBA00022448"/>
    </source>
</evidence>
<evidence type="ECO:0000259" key="10">
    <source>
        <dbReference type="PROSITE" id="PS50928"/>
    </source>
</evidence>
<accession>A0A5C6ZS05</accession>
<proteinExistence type="inferred from homology"/>
<dbReference type="PROSITE" id="PS50928">
    <property type="entry name" value="ABC_TM1"/>
    <property type="match status" value="1"/>
</dbReference>
<keyword evidence="4" id="KW-0813">Transport</keyword>
<keyword evidence="7 9" id="KW-1133">Transmembrane helix</keyword>
<evidence type="ECO:0000256" key="7">
    <source>
        <dbReference type="ARBA" id="ARBA00022989"/>
    </source>
</evidence>
<dbReference type="AlphaFoldDB" id="A0A5C6ZS05"/>
<keyword evidence="12" id="KW-1185">Reference proteome</keyword>
<evidence type="ECO:0000256" key="1">
    <source>
        <dbReference type="ARBA" id="ARBA00004651"/>
    </source>
</evidence>
<feature type="transmembrane region" description="Helical" evidence="9">
    <location>
        <begin position="12"/>
        <end position="37"/>
    </location>
</feature>
<dbReference type="GO" id="GO:0035435">
    <property type="term" value="P:phosphate ion transmembrane transport"/>
    <property type="evidence" value="ECO:0007669"/>
    <property type="project" value="InterPro"/>
</dbReference>